<dbReference type="InterPro" id="IPR036514">
    <property type="entry name" value="SGNH_hydro_sf"/>
</dbReference>
<proteinExistence type="predicted"/>
<organism evidence="2 3">
    <name type="scientific">Brevibacterium paucivorans</name>
    <dbReference type="NCBI Taxonomy" id="170994"/>
    <lineage>
        <taxon>Bacteria</taxon>
        <taxon>Bacillati</taxon>
        <taxon>Actinomycetota</taxon>
        <taxon>Actinomycetes</taxon>
        <taxon>Micrococcales</taxon>
        <taxon>Brevibacteriaceae</taxon>
        <taxon>Brevibacterium</taxon>
    </lineage>
</organism>
<name>A0A2N6VLY6_9MICO</name>
<dbReference type="AlphaFoldDB" id="A0A2N6VLY6"/>
<gene>
    <name evidence="2" type="ORF">CJ199_08540</name>
</gene>
<dbReference type="Proteomes" id="UP000235598">
    <property type="component" value="Unassembled WGS sequence"/>
</dbReference>
<protein>
    <submittedName>
        <fullName evidence="2">Lipolytic enzyme</fullName>
    </submittedName>
</protein>
<dbReference type="Gene3D" id="3.40.50.1110">
    <property type="entry name" value="SGNH hydrolase"/>
    <property type="match status" value="1"/>
</dbReference>
<dbReference type="InterPro" id="IPR053140">
    <property type="entry name" value="GDSL_Rv0518-like"/>
</dbReference>
<dbReference type="EMBL" id="PNHK01000003">
    <property type="protein sequence ID" value="PMD05126.1"/>
    <property type="molecule type" value="Genomic_DNA"/>
</dbReference>
<dbReference type="InterPro" id="IPR013830">
    <property type="entry name" value="SGNH_hydro"/>
</dbReference>
<dbReference type="PANTHER" id="PTHR43784:SF2">
    <property type="entry name" value="GDSL-LIKE LIPASE_ACYLHYDROLASE, PUTATIVE (AFU_ORTHOLOGUE AFUA_2G00820)-RELATED"/>
    <property type="match status" value="1"/>
</dbReference>
<reference evidence="2 3" key="1">
    <citation type="submission" date="2017-09" db="EMBL/GenBank/DDBJ databases">
        <title>Bacterial strain isolated from the female urinary microbiota.</title>
        <authorList>
            <person name="Thomas-White K."/>
            <person name="Kumar N."/>
            <person name="Forster S."/>
            <person name="Putonti C."/>
            <person name="Lawley T."/>
            <person name="Wolfe A.J."/>
        </authorList>
    </citation>
    <scope>NUCLEOTIDE SEQUENCE [LARGE SCALE GENOMIC DNA]</scope>
    <source>
        <strain evidence="2 3">UMB1301</strain>
    </source>
</reference>
<evidence type="ECO:0000259" key="1">
    <source>
        <dbReference type="Pfam" id="PF13472"/>
    </source>
</evidence>
<accession>A0A2N6VLY6</accession>
<dbReference type="SUPFAM" id="SSF52266">
    <property type="entry name" value="SGNH hydrolase"/>
    <property type="match status" value="1"/>
</dbReference>
<feature type="domain" description="SGNH hydrolase-type esterase" evidence="1">
    <location>
        <begin position="25"/>
        <end position="200"/>
    </location>
</feature>
<evidence type="ECO:0000313" key="2">
    <source>
        <dbReference type="EMBL" id="PMD05126.1"/>
    </source>
</evidence>
<dbReference type="CDD" id="cd01832">
    <property type="entry name" value="SGNH_hydrolase_like_1"/>
    <property type="match status" value="1"/>
</dbReference>
<dbReference type="Pfam" id="PF13472">
    <property type="entry name" value="Lipase_GDSL_2"/>
    <property type="match status" value="1"/>
</dbReference>
<dbReference type="OrthoDB" id="3465773at2"/>
<evidence type="ECO:0000313" key="3">
    <source>
        <dbReference type="Proteomes" id="UP000235598"/>
    </source>
</evidence>
<dbReference type="PANTHER" id="PTHR43784">
    <property type="entry name" value="GDSL-LIKE LIPASE/ACYLHYDROLASE, PUTATIVE (AFU_ORTHOLOGUE AFUA_2G00820)-RELATED"/>
    <property type="match status" value="1"/>
</dbReference>
<comment type="caution">
    <text evidence="2">The sequence shown here is derived from an EMBL/GenBank/DDBJ whole genome shotgun (WGS) entry which is preliminary data.</text>
</comment>
<sequence length="275" mass="30849">MSDSTHDAEQQELEPQAERIHRYAALGDSFTEGLMDGQGDTFKGWADRFAIALSETPLSTPELEYANLAVRGKVLHQVIDEQLAFALDTKPDLVSFVAGGNDCMRPGAKVDHLASVIENSIIALRREGIQVLMGNGYDTSAFSPLLRALRSRVAIYNSHLWTISQRHGCYMLDLWGTRRLYRPQMWAEDRIHLSSEGHAVVAEKALSTMLNRSAEKSGFKIPKQPAKPVREKLAHEALWVREHFVPWVGRRIQGVSSGDSINPKYPDYIPVSQIR</sequence>